<organism evidence="2 3">
    <name type="scientific">Candidatus Avipropionibacterium avicola</name>
    <dbReference type="NCBI Taxonomy" id="2840701"/>
    <lineage>
        <taxon>Bacteria</taxon>
        <taxon>Bacillati</taxon>
        <taxon>Actinomycetota</taxon>
        <taxon>Actinomycetes</taxon>
        <taxon>Propionibacteriales</taxon>
        <taxon>Propionibacteriaceae</taxon>
        <taxon>Propionibacteriaceae incertae sedis</taxon>
        <taxon>Candidatus Avipropionibacterium</taxon>
    </lineage>
</organism>
<reference evidence="2" key="1">
    <citation type="submission" date="2020-10" db="EMBL/GenBank/DDBJ databases">
        <authorList>
            <person name="Gilroy R."/>
        </authorList>
    </citation>
    <scope>NUCLEOTIDE SEQUENCE</scope>
    <source>
        <strain evidence="2">ChiGjej1B1-24693</strain>
    </source>
</reference>
<protein>
    <submittedName>
        <fullName evidence="2">DUF948 domain-containing protein</fullName>
    </submittedName>
</protein>
<reference evidence="2" key="2">
    <citation type="journal article" date="2021" name="PeerJ">
        <title>Extensive microbial diversity within the chicken gut microbiome revealed by metagenomics and culture.</title>
        <authorList>
            <person name="Gilroy R."/>
            <person name="Ravi A."/>
            <person name="Getino M."/>
            <person name="Pursley I."/>
            <person name="Horton D.L."/>
            <person name="Alikhan N.F."/>
            <person name="Baker D."/>
            <person name="Gharbi K."/>
            <person name="Hall N."/>
            <person name="Watson M."/>
            <person name="Adriaenssens E.M."/>
            <person name="Foster-Nyarko E."/>
            <person name="Jarju S."/>
            <person name="Secka A."/>
            <person name="Antonio M."/>
            <person name="Oren A."/>
            <person name="Chaudhuri R.R."/>
            <person name="La Ragione R."/>
            <person name="Hildebrand F."/>
            <person name="Pallen M.J."/>
        </authorList>
    </citation>
    <scope>NUCLEOTIDE SEQUENCE</scope>
    <source>
        <strain evidence="2">ChiGjej1B1-24693</strain>
    </source>
</reference>
<dbReference type="InterPro" id="IPR009293">
    <property type="entry name" value="UPF0478"/>
</dbReference>
<evidence type="ECO:0000313" key="2">
    <source>
        <dbReference type="EMBL" id="HIT75764.1"/>
    </source>
</evidence>
<gene>
    <name evidence="2" type="ORF">IAA98_09280</name>
</gene>
<comment type="caution">
    <text evidence="2">The sequence shown here is derived from an EMBL/GenBank/DDBJ whole genome shotgun (WGS) entry which is preliminary data.</text>
</comment>
<keyword evidence="1" id="KW-0812">Transmembrane</keyword>
<dbReference type="EMBL" id="DVLP01000275">
    <property type="protein sequence ID" value="HIT75764.1"/>
    <property type="molecule type" value="Genomic_DNA"/>
</dbReference>
<keyword evidence="1" id="KW-0472">Membrane</keyword>
<evidence type="ECO:0000256" key="1">
    <source>
        <dbReference type="SAM" id="Phobius"/>
    </source>
</evidence>
<feature type="transmembrane region" description="Helical" evidence="1">
    <location>
        <begin position="6"/>
        <end position="29"/>
    </location>
</feature>
<sequence>MQVGLGDIAAIIAAVAFCVLVGVSFVPLFKLGRVLEELRLAVRDIGTESVPILTELKGTVTATNTEIEKLSIVTEDAAKVSANAAVVSENAAQLATLFSATLGGPLVKTAAMSYGVRQALRGRGRTKAKRSRAAKV</sequence>
<evidence type="ECO:0000313" key="3">
    <source>
        <dbReference type="Proteomes" id="UP000886842"/>
    </source>
</evidence>
<keyword evidence="1" id="KW-1133">Transmembrane helix</keyword>
<dbReference type="Proteomes" id="UP000886842">
    <property type="component" value="Unassembled WGS sequence"/>
</dbReference>
<name>A0A9D1GYG1_9ACTN</name>
<dbReference type="Pfam" id="PF06103">
    <property type="entry name" value="DUF948"/>
    <property type="match status" value="1"/>
</dbReference>
<accession>A0A9D1GYG1</accession>
<dbReference type="AlphaFoldDB" id="A0A9D1GYG1"/>
<proteinExistence type="predicted"/>